<evidence type="ECO:0000313" key="4">
    <source>
        <dbReference type="EMBL" id="MFC4264949.1"/>
    </source>
</evidence>
<evidence type="ECO:0000259" key="3">
    <source>
        <dbReference type="Pfam" id="PF01156"/>
    </source>
</evidence>
<dbReference type="RefSeq" id="WP_230066572.1">
    <property type="nucleotide sequence ID" value="NZ_BAABLL010000019.1"/>
</dbReference>
<comment type="caution">
    <text evidence="4">The sequence shown here is derived from an EMBL/GenBank/DDBJ whole genome shotgun (WGS) entry which is preliminary data.</text>
</comment>
<evidence type="ECO:0000256" key="1">
    <source>
        <dbReference type="ARBA" id="ARBA00022801"/>
    </source>
</evidence>
<reference evidence="5" key="1">
    <citation type="journal article" date="2019" name="Int. J. Syst. Evol. Microbiol.">
        <title>The Global Catalogue of Microorganisms (GCM) 10K type strain sequencing project: providing services to taxonomists for standard genome sequencing and annotation.</title>
        <authorList>
            <consortium name="The Broad Institute Genomics Platform"/>
            <consortium name="The Broad Institute Genome Sequencing Center for Infectious Disease"/>
            <person name="Wu L."/>
            <person name="Ma J."/>
        </authorList>
    </citation>
    <scope>NUCLEOTIDE SEQUENCE [LARGE SCALE GENOMIC DNA]</scope>
    <source>
        <strain evidence="5">CGMCC 1.10698</strain>
    </source>
</reference>
<dbReference type="PANTHER" id="PTHR12304:SF4">
    <property type="entry name" value="URIDINE NUCLEOSIDASE"/>
    <property type="match status" value="1"/>
</dbReference>
<evidence type="ECO:0000256" key="2">
    <source>
        <dbReference type="ARBA" id="ARBA00023295"/>
    </source>
</evidence>
<gene>
    <name evidence="4" type="ORF">ACFOW9_04975</name>
</gene>
<organism evidence="4 5">
    <name type="scientific">Arthrobacter cryoconiti</name>
    <dbReference type="NCBI Taxonomy" id="748907"/>
    <lineage>
        <taxon>Bacteria</taxon>
        <taxon>Bacillati</taxon>
        <taxon>Actinomycetota</taxon>
        <taxon>Actinomycetes</taxon>
        <taxon>Micrococcales</taxon>
        <taxon>Micrococcaceae</taxon>
        <taxon>Arthrobacter</taxon>
    </lineage>
</organism>
<name>A0ABV8R124_9MICC</name>
<protein>
    <submittedName>
        <fullName evidence="4">Nucleoside hydrolase</fullName>
    </submittedName>
</protein>
<dbReference type="Pfam" id="PF01156">
    <property type="entry name" value="IU_nuc_hydro"/>
    <property type="match status" value="1"/>
</dbReference>
<dbReference type="PANTHER" id="PTHR12304">
    <property type="entry name" value="INOSINE-URIDINE PREFERRING NUCLEOSIDE HYDROLASE"/>
    <property type="match status" value="1"/>
</dbReference>
<dbReference type="InterPro" id="IPR023186">
    <property type="entry name" value="IUNH"/>
</dbReference>
<sequence>MKHSVIMDVDTGIDDAMAIMFAVKHPDIDVKAISCVCGNVSVDNVVKNTLKILDVLNAPTIPVAAGAVRPLIEEARSAAHVHGAGGLGDVNLPASSRQGQPIHAVEMMRHMLTESLTPITIVALAPMTNLALLLRTYPECAAKIERILFMGGSASVGNATAVAEFNVWHDPEAAHIVLNSGVPLTMYGLDVFNTVGLDAERVRVLAASDKHIAQVLGGLLSFQFPGEEEAQESSRRLIGDAGAVCALVAGDLMVRESFPVQVQLAQGANRGQTIVDRRVHIGEDTIHGTASAWPVVEVVLSADVDKVLELFFTTLGITTPGIKTLGAPAAGSTL</sequence>
<dbReference type="Proteomes" id="UP001595773">
    <property type="component" value="Unassembled WGS sequence"/>
</dbReference>
<dbReference type="EMBL" id="JBHSCQ010000005">
    <property type="protein sequence ID" value="MFC4264949.1"/>
    <property type="molecule type" value="Genomic_DNA"/>
</dbReference>
<dbReference type="InterPro" id="IPR001910">
    <property type="entry name" value="Inosine/uridine_hydrolase_dom"/>
</dbReference>
<dbReference type="GO" id="GO:0016787">
    <property type="term" value="F:hydrolase activity"/>
    <property type="evidence" value="ECO:0007669"/>
    <property type="project" value="UniProtKB-KW"/>
</dbReference>
<keyword evidence="1 4" id="KW-0378">Hydrolase</keyword>
<keyword evidence="2" id="KW-0326">Glycosidase</keyword>
<proteinExistence type="predicted"/>
<feature type="domain" description="Inosine/uridine-preferring nucleoside hydrolase" evidence="3">
    <location>
        <begin position="5"/>
        <end position="308"/>
    </location>
</feature>
<evidence type="ECO:0000313" key="5">
    <source>
        <dbReference type="Proteomes" id="UP001595773"/>
    </source>
</evidence>
<dbReference type="Gene3D" id="3.90.245.10">
    <property type="entry name" value="Ribonucleoside hydrolase-like"/>
    <property type="match status" value="1"/>
</dbReference>
<keyword evidence="5" id="KW-1185">Reference proteome</keyword>
<dbReference type="InterPro" id="IPR036452">
    <property type="entry name" value="Ribo_hydro-like"/>
</dbReference>
<dbReference type="SUPFAM" id="SSF53590">
    <property type="entry name" value="Nucleoside hydrolase"/>
    <property type="match status" value="1"/>
</dbReference>
<accession>A0ABV8R124</accession>